<dbReference type="HOGENOM" id="CLU_052011_1_2_9"/>
<dbReference type="InterPro" id="IPR010994">
    <property type="entry name" value="RuvA_2-like"/>
</dbReference>
<feature type="transmembrane region" description="Helical" evidence="1">
    <location>
        <begin position="9"/>
        <end position="25"/>
    </location>
</feature>
<dbReference type="STRING" id="656519.Halsa_1692"/>
<reference evidence="3 4" key="2">
    <citation type="journal article" date="2011" name="J. Bacteriol.">
        <title>Complete Genome Sequence of the Haloalkaliphilic, Hydrogen Producing Halanaerobium hydrogenoformans.</title>
        <authorList>
            <person name="Brown S.D."/>
            <person name="Begemann M.B."/>
            <person name="Mormile M.R."/>
            <person name="Wall J.D."/>
            <person name="Han C.S."/>
            <person name="Goodwin L.A."/>
            <person name="Pitluck S."/>
            <person name="Land M.L."/>
            <person name="Hauser L.J."/>
            <person name="Elias D.A."/>
        </authorList>
    </citation>
    <scope>NUCLEOTIDE SEQUENCE [LARGE SCALE GENOMIC DNA]</scope>
    <source>
        <strain evidence="4">sapolanicus</strain>
    </source>
</reference>
<accession>E4RIP5</accession>
<dbReference type="eggNOG" id="COG1555">
    <property type="taxonomic scope" value="Bacteria"/>
</dbReference>
<evidence type="ECO:0000313" key="4">
    <source>
        <dbReference type="Proteomes" id="UP000007434"/>
    </source>
</evidence>
<dbReference type="SUPFAM" id="SSF142984">
    <property type="entry name" value="Nqo1 middle domain-like"/>
    <property type="match status" value="1"/>
</dbReference>
<dbReference type="GO" id="GO:0006281">
    <property type="term" value="P:DNA repair"/>
    <property type="evidence" value="ECO:0007669"/>
    <property type="project" value="InterPro"/>
</dbReference>
<dbReference type="OrthoDB" id="9790239at2"/>
<dbReference type="eggNOG" id="COG1596">
    <property type="taxonomic scope" value="Bacteria"/>
</dbReference>
<keyword evidence="1" id="KW-0812">Transmembrane</keyword>
<dbReference type="GO" id="GO:0003677">
    <property type="term" value="F:DNA binding"/>
    <property type="evidence" value="ECO:0007669"/>
    <property type="project" value="InterPro"/>
</dbReference>
<dbReference type="InterPro" id="IPR019554">
    <property type="entry name" value="Soluble_ligand-bd"/>
</dbReference>
<dbReference type="InterPro" id="IPR003583">
    <property type="entry name" value="Hlx-hairpin-Hlx_DNA-bd_motif"/>
</dbReference>
<sequence length="211" mass="23920">MFEKLNKKYFVLVILVFFSLFSYFFNSQENYNMDFNQNTEKVIEIDQNLNVVENNFTIIVHLTGEVNNPGVYQLEDGARLVDLLKIAGGLTDKADLELINLAVSLVDGQKIIIPNKNARERGINNHAVEQNLTEPDNLEFFSENNNNSLININRADANELVNLSGIGEAKARAIISYREENGHFQTKEDLINISGIGEKTLDNIRDEISLR</sequence>
<dbReference type="InterPro" id="IPR051675">
    <property type="entry name" value="Endo/Exo/Phosphatase_dom_1"/>
</dbReference>
<dbReference type="RefSeq" id="WP_013406192.1">
    <property type="nucleotide sequence ID" value="NC_014654.1"/>
</dbReference>
<dbReference type="EMBL" id="CP002304">
    <property type="protein sequence ID" value="ADQ15115.1"/>
    <property type="molecule type" value="Genomic_DNA"/>
</dbReference>
<reference evidence="3 4" key="1">
    <citation type="submission" date="2010-11" db="EMBL/GenBank/DDBJ databases">
        <title>Complete sequence of Halanaerobium sp. sapolanicus.</title>
        <authorList>
            <consortium name="US DOE Joint Genome Institute"/>
            <person name="Lucas S."/>
            <person name="Copeland A."/>
            <person name="Lapidus A."/>
            <person name="Cheng J.-F."/>
            <person name="Bruce D."/>
            <person name="Goodwin L."/>
            <person name="Pitluck S."/>
            <person name="Davenport K."/>
            <person name="Detter J.C."/>
            <person name="Han C."/>
            <person name="Tapia R."/>
            <person name="Land M."/>
            <person name="Hauser L."/>
            <person name="Jeffries C."/>
            <person name="Kyrpides N."/>
            <person name="Ivanova N."/>
            <person name="Mikhailova N."/>
            <person name="Begemann M.B."/>
            <person name="Mormile M.R."/>
            <person name="Wall J.D."/>
            <person name="Elias D.A."/>
            <person name="Woyke T."/>
        </authorList>
    </citation>
    <scope>NUCLEOTIDE SEQUENCE [LARGE SCALE GENOMIC DNA]</scope>
    <source>
        <strain evidence="4">sapolanicus</strain>
    </source>
</reference>
<dbReference type="Proteomes" id="UP000007434">
    <property type="component" value="Chromosome"/>
</dbReference>
<gene>
    <name evidence="3" type="ordered locus">Halsa_1692</name>
</gene>
<dbReference type="Pfam" id="PF12836">
    <property type="entry name" value="HHH_3"/>
    <property type="match status" value="1"/>
</dbReference>
<evidence type="ECO:0000259" key="2">
    <source>
        <dbReference type="SMART" id="SM00278"/>
    </source>
</evidence>
<evidence type="ECO:0000313" key="3">
    <source>
        <dbReference type="EMBL" id="ADQ15115.1"/>
    </source>
</evidence>
<keyword evidence="1" id="KW-1133">Transmembrane helix</keyword>
<keyword evidence="1" id="KW-0472">Membrane</keyword>
<keyword evidence="4" id="KW-1185">Reference proteome</keyword>
<dbReference type="SUPFAM" id="SSF47781">
    <property type="entry name" value="RuvA domain 2-like"/>
    <property type="match status" value="1"/>
</dbReference>
<feature type="domain" description="Helix-hairpin-helix DNA-binding motif class 1" evidence="2">
    <location>
        <begin position="188"/>
        <end position="207"/>
    </location>
</feature>
<dbReference type="KEGG" id="has:Halsa_1692"/>
<dbReference type="AlphaFoldDB" id="E4RIP5"/>
<dbReference type="Gene3D" id="1.10.150.280">
    <property type="entry name" value="AF1531-like domain"/>
    <property type="match status" value="1"/>
</dbReference>
<evidence type="ECO:0000256" key="1">
    <source>
        <dbReference type="SAM" id="Phobius"/>
    </source>
</evidence>
<dbReference type="SMART" id="SM00278">
    <property type="entry name" value="HhH1"/>
    <property type="match status" value="2"/>
</dbReference>
<dbReference type="InterPro" id="IPR004509">
    <property type="entry name" value="Competence_ComEA_HhH"/>
</dbReference>
<dbReference type="NCBIfam" id="TIGR00426">
    <property type="entry name" value="competence protein ComEA helix-hairpin-helix repeat region"/>
    <property type="match status" value="1"/>
</dbReference>
<dbReference type="Pfam" id="PF10531">
    <property type="entry name" value="SLBB"/>
    <property type="match status" value="1"/>
</dbReference>
<dbReference type="GO" id="GO:0015627">
    <property type="term" value="C:type II protein secretion system complex"/>
    <property type="evidence" value="ECO:0007669"/>
    <property type="project" value="TreeGrafter"/>
</dbReference>
<protein>
    <submittedName>
        <fullName evidence="3">Competence protein ComEA helix-hairpin-helix repeat protein</fullName>
    </submittedName>
</protein>
<dbReference type="Gene3D" id="3.10.20.600">
    <property type="match status" value="1"/>
</dbReference>
<dbReference type="PANTHER" id="PTHR21180:SF32">
    <property type="entry name" value="ENDONUCLEASE_EXONUCLEASE_PHOSPHATASE FAMILY DOMAIN-CONTAINING PROTEIN 1"/>
    <property type="match status" value="1"/>
</dbReference>
<feature type="domain" description="Helix-hairpin-helix DNA-binding motif class 1" evidence="2">
    <location>
        <begin position="158"/>
        <end position="177"/>
    </location>
</feature>
<dbReference type="PANTHER" id="PTHR21180">
    <property type="entry name" value="ENDONUCLEASE/EXONUCLEASE/PHOSPHATASE FAMILY DOMAIN-CONTAINING PROTEIN 1"/>
    <property type="match status" value="1"/>
</dbReference>
<organism evidence="3 4">
    <name type="scientific">Halanaerobium hydrogeniformans</name>
    <name type="common">Halanaerobium sp. (strain sapolanicus)</name>
    <dbReference type="NCBI Taxonomy" id="656519"/>
    <lineage>
        <taxon>Bacteria</taxon>
        <taxon>Bacillati</taxon>
        <taxon>Bacillota</taxon>
        <taxon>Clostridia</taxon>
        <taxon>Halanaerobiales</taxon>
        <taxon>Halanaerobiaceae</taxon>
        <taxon>Halanaerobium</taxon>
    </lineage>
</organism>
<proteinExistence type="predicted"/>
<dbReference type="GO" id="GO:0015628">
    <property type="term" value="P:protein secretion by the type II secretion system"/>
    <property type="evidence" value="ECO:0007669"/>
    <property type="project" value="TreeGrafter"/>
</dbReference>
<name>E4RIP5_HALHG</name>